<proteinExistence type="predicted"/>
<evidence type="ECO:0000313" key="2">
    <source>
        <dbReference type="Proteomes" id="UP001175227"/>
    </source>
</evidence>
<sequence>MYVSRLHNLLSSTAARSLRAKAGHVQVQDWVKLSTRVAHETPSFDTPWFWTEQSQLKAWHLFLTSFVINENQLTSAIWWLSEKHTSTHHSPSMDFVHACRILENLQWTSTLPKSMAGTSMLILTTFCGDKWLTDEHMLQLSILPWPHLITQSNGKALVLTPYFFKTMHSIFLDQLDDEAYRNLGKQGGILNIATHLLLEANCCADEHACALIAIVEYMNTDMHKSPDVKPLPEQSLQMADPAKQGIPNVEDAVDKQVKTSVTENREVSPRLSVTPVKIKPSTGLTTSWATLFTKQQAGDTAKDFPSANSNIKD</sequence>
<dbReference type="Proteomes" id="UP001175227">
    <property type="component" value="Unassembled WGS sequence"/>
</dbReference>
<protein>
    <submittedName>
        <fullName evidence="1">Uncharacterized protein</fullName>
    </submittedName>
</protein>
<dbReference type="EMBL" id="JAUEPR010000005">
    <property type="protein sequence ID" value="KAK0484424.1"/>
    <property type="molecule type" value="Genomic_DNA"/>
</dbReference>
<keyword evidence="2" id="KW-1185">Reference proteome</keyword>
<accession>A0AA39UIS9</accession>
<evidence type="ECO:0000313" key="1">
    <source>
        <dbReference type="EMBL" id="KAK0484424.1"/>
    </source>
</evidence>
<dbReference type="AlphaFoldDB" id="A0AA39UIS9"/>
<organism evidence="1 2">
    <name type="scientific">Armillaria novae-zelandiae</name>
    <dbReference type="NCBI Taxonomy" id="153914"/>
    <lineage>
        <taxon>Eukaryota</taxon>
        <taxon>Fungi</taxon>
        <taxon>Dikarya</taxon>
        <taxon>Basidiomycota</taxon>
        <taxon>Agaricomycotina</taxon>
        <taxon>Agaricomycetes</taxon>
        <taxon>Agaricomycetidae</taxon>
        <taxon>Agaricales</taxon>
        <taxon>Marasmiineae</taxon>
        <taxon>Physalacriaceae</taxon>
        <taxon>Armillaria</taxon>
    </lineage>
</organism>
<reference evidence="1" key="1">
    <citation type="submission" date="2023-06" db="EMBL/GenBank/DDBJ databases">
        <authorList>
            <consortium name="Lawrence Berkeley National Laboratory"/>
            <person name="Ahrendt S."/>
            <person name="Sahu N."/>
            <person name="Indic B."/>
            <person name="Wong-Bajracharya J."/>
            <person name="Merenyi Z."/>
            <person name="Ke H.-M."/>
            <person name="Monk M."/>
            <person name="Kocsube S."/>
            <person name="Drula E."/>
            <person name="Lipzen A."/>
            <person name="Balint B."/>
            <person name="Henrissat B."/>
            <person name="Andreopoulos B."/>
            <person name="Martin F.M."/>
            <person name="Harder C.B."/>
            <person name="Rigling D."/>
            <person name="Ford K.L."/>
            <person name="Foster G.D."/>
            <person name="Pangilinan J."/>
            <person name="Papanicolaou A."/>
            <person name="Barry K."/>
            <person name="LaButti K."/>
            <person name="Viragh M."/>
            <person name="Koriabine M."/>
            <person name="Yan M."/>
            <person name="Riley R."/>
            <person name="Champramary S."/>
            <person name="Plett K.L."/>
            <person name="Tsai I.J."/>
            <person name="Slot J."/>
            <person name="Sipos G."/>
            <person name="Plett J."/>
            <person name="Nagy L.G."/>
            <person name="Grigoriev I.V."/>
        </authorList>
    </citation>
    <scope>NUCLEOTIDE SEQUENCE</scope>
    <source>
        <strain evidence="1">ICMP 16352</strain>
    </source>
</reference>
<name>A0AA39UIS9_9AGAR</name>
<comment type="caution">
    <text evidence="1">The sequence shown here is derived from an EMBL/GenBank/DDBJ whole genome shotgun (WGS) entry which is preliminary data.</text>
</comment>
<gene>
    <name evidence="1" type="ORF">IW261DRAFT_1416383</name>
</gene>